<feature type="compositionally biased region" description="Basic and acidic residues" evidence="1">
    <location>
        <begin position="32"/>
        <end position="44"/>
    </location>
</feature>
<protein>
    <submittedName>
        <fullName evidence="2">Uncharacterized protein</fullName>
    </submittedName>
</protein>
<dbReference type="EMBL" id="PGCI01000001">
    <property type="protein sequence ID" value="PLW52223.1"/>
    <property type="molecule type" value="Genomic_DNA"/>
</dbReference>
<proteinExistence type="predicted"/>
<dbReference type="AlphaFoldDB" id="A0A2N5VQD8"/>
<evidence type="ECO:0000313" key="3">
    <source>
        <dbReference type="Proteomes" id="UP000235392"/>
    </source>
</evidence>
<feature type="compositionally biased region" description="Pro residues" evidence="1">
    <location>
        <begin position="1"/>
        <end position="10"/>
    </location>
</feature>
<accession>A0A2N5VQD8</accession>
<feature type="compositionally biased region" description="Polar residues" evidence="1">
    <location>
        <begin position="45"/>
        <end position="67"/>
    </location>
</feature>
<reference evidence="2 3" key="1">
    <citation type="submission" date="2017-11" db="EMBL/GenBank/DDBJ databases">
        <title>De novo assembly and phasing of dikaryotic genomes from two isolates of Puccinia coronata f. sp. avenae, the causal agent of oat crown rust.</title>
        <authorList>
            <person name="Miller M.E."/>
            <person name="Zhang Y."/>
            <person name="Omidvar V."/>
            <person name="Sperschneider J."/>
            <person name="Schwessinger B."/>
            <person name="Raley C."/>
            <person name="Palmer J.M."/>
            <person name="Garnica D."/>
            <person name="Upadhyaya N."/>
            <person name="Rathjen J."/>
            <person name="Taylor J.M."/>
            <person name="Park R.F."/>
            <person name="Dodds P.N."/>
            <person name="Hirsch C.D."/>
            <person name="Kianian S.F."/>
            <person name="Figueroa M."/>
        </authorList>
    </citation>
    <scope>NUCLEOTIDE SEQUENCE [LARGE SCALE GENOMIC DNA]</scope>
    <source>
        <strain evidence="2">12SD80</strain>
    </source>
</reference>
<name>A0A2N5VQD8_9BASI</name>
<feature type="region of interest" description="Disordered" evidence="1">
    <location>
        <begin position="1"/>
        <end position="93"/>
    </location>
</feature>
<evidence type="ECO:0000313" key="2">
    <source>
        <dbReference type="EMBL" id="PLW52223.1"/>
    </source>
</evidence>
<feature type="compositionally biased region" description="Basic residues" evidence="1">
    <location>
        <begin position="15"/>
        <end position="31"/>
    </location>
</feature>
<evidence type="ECO:0000256" key="1">
    <source>
        <dbReference type="SAM" id="MobiDB-lite"/>
    </source>
</evidence>
<comment type="caution">
    <text evidence="2">The sequence shown here is derived from an EMBL/GenBank/DDBJ whole genome shotgun (WGS) entry which is preliminary data.</text>
</comment>
<organism evidence="2 3">
    <name type="scientific">Puccinia coronata f. sp. avenae</name>
    <dbReference type="NCBI Taxonomy" id="200324"/>
    <lineage>
        <taxon>Eukaryota</taxon>
        <taxon>Fungi</taxon>
        <taxon>Dikarya</taxon>
        <taxon>Basidiomycota</taxon>
        <taxon>Pucciniomycotina</taxon>
        <taxon>Pucciniomycetes</taxon>
        <taxon>Pucciniales</taxon>
        <taxon>Pucciniaceae</taxon>
        <taxon>Puccinia</taxon>
    </lineage>
</organism>
<dbReference type="Proteomes" id="UP000235392">
    <property type="component" value="Unassembled WGS sequence"/>
</dbReference>
<gene>
    <name evidence="2" type="ORF">PCASD_00266</name>
</gene>
<feature type="compositionally biased region" description="Polar residues" evidence="1">
    <location>
        <begin position="74"/>
        <end position="93"/>
    </location>
</feature>
<feature type="non-terminal residue" evidence="2">
    <location>
        <position position="1"/>
    </location>
</feature>
<sequence>NPKFPSPKPAPRWKGYSRKRGSPGSYHKQRTGRSDARAVDDLSRSNDQPTNSDTITPSNLNLRISVNNKEETVKSVSKTARSLASRISSFPEK</sequence>